<dbReference type="RefSeq" id="WP_240031769.1">
    <property type="nucleotide sequence ID" value="NZ_CP136121.1"/>
</dbReference>
<dbReference type="EMBL" id="LKFU01000097">
    <property type="protein sequence ID" value="RND83038.1"/>
    <property type="molecule type" value="Genomic_DNA"/>
</dbReference>
<comment type="caution">
    <text evidence="1">The sequence shown here is derived from an EMBL/GenBank/DDBJ whole genome shotgun (WGS) entry which is preliminary data.</text>
</comment>
<dbReference type="AlphaFoldDB" id="A0A422M5Y7"/>
<organism evidence="1 2">
    <name type="scientific">Lacticaseibacillus paracasei</name>
    <name type="common">Lactobacillus paracasei</name>
    <dbReference type="NCBI Taxonomy" id="1597"/>
    <lineage>
        <taxon>Bacteria</taxon>
        <taxon>Bacillati</taxon>
        <taxon>Bacillota</taxon>
        <taxon>Bacilli</taxon>
        <taxon>Lactobacillales</taxon>
        <taxon>Lactobacillaceae</taxon>
        <taxon>Lacticaseibacillus</taxon>
    </lineage>
</organism>
<proteinExistence type="predicted"/>
<evidence type="ECO:0000313" key="2">
    <source>
        <dbReference type="Proteomes" id="UP000285532"/>
    </source>
</evidence>
<evidence type="ECO:0000313" key="1">
    <source>
        <dbReference type="EMBL" id="RND83038.1"/>
    </source>
</evidence>
<protein>
    <submittedName>
        <fullName evidence="1">Uncharacterized protein</fullName>
    </submittedName>
</protein>
<gene>
    <name evidence="1" type="ORF">FAM18172_02574</name>
</gene>
<dbReference type="Proteomes" id="UP000285532">
    <property type="component" value="Unassembled WGS sequence"/>
</dbReference>
<reference evidence="1 2" key="1">
    <citation type="journal article" date="2018" name="Front. Microbiol.">
        <title>Conversion of Methionine to Cysteine in Lactobacillus paracasei Depends on the Highly Mobile cysK-ctl-cysE Gene Cluster.</title>
        <authorList>
            <person name="Wuthrich D."/>
            <person name="Irmler S."/>
            <person name="Berthoud H."/>
            <person name="Guggenbuhl B."/>
            <person name="Eugster E."/>
            <person name="Bruggmann R."/>
        </authorList>
    </citation>
    <scope>NUCLEOTIDE SEQUENCE [LARGE SCALE GENOMIC DNA]</scope>
    <source>
        <strain evidence="1 2">FAM18172</strain>
    </source>
</reference>
<name>A0A422M5Y7_LACPA</name>
<accession>A0A422M5Y7</accession>
<sequence length="96" mass="11008">MAYGSRIWASAMNKDVRLIQPQNFEITEFIEDYIRLVRTDGVLPSADFLRELVADAAAQAMDGQFIIWVDANMIDDEPKEFIFNLLEDTVIYMGVD</sequence>